<accession>A0AAU7CP65</accession>
<feature type="region of interest" description="Disordered" evidence="1">
    <location>
        <begin position="74"/>
        <end position="94"/>
    </location>
</feature>
<dbReference type="RefSeq" id="WP_406699656.1">
    <property type="nucleotide sequence ID" value="NZ_CP155447.1"/>
</dbReference>
<evidence type="ECO:0000256" key="1">
    <source>
        <dbReference type="SAM" id="MobiDB-lite"/>
    </source>
</evidence>
<sequence>MATIPERHLDRLRGAGLLVSQPFVPNHVAFPGGVIVGKPASVTGHSLPGYKSGWDLDHSEHLLLKPCRAPDLEAPEEHFWPSPDHSRRSKGEIDDRGQVVGIAWLGGAIASYPVPSVADPHLGPRLV</sequence>
<protein>
    <submittedName>
        <fullName evidence="2">Uncharacterized protein</fullName>
    </submittedName>
</protein>
<dbReference type="EMBL" id="CP155447">
    <property type="protein sequence ID" value="XBH06808.1"/>
    <property type="molecule type" value="Genomic_DNA"/>
</dbReference>
<dbReference type="AlphaFoldDB" id="A0AAU7CP65"/>
<organism evidence="2">
    <name type="scientific">Singulisphaera sp. Ch08</name>
    <dbReference type="NCBI Taxonomy" id="3120278"/>
    <lineage>
        <taxon>Bacteria</taxon>
        <taxon>Pseudomonadati</taxon>
        <taxon>Planctomycetota</taxon>
        <taxon>Planctomycetia</taxon>
        <taxon>Isosphaerales</taxon>
        <taxon>Isosphaeraceae</taxon>
        <taxon>Singulisphaera</taxon>
    </lineage>
</organism>
<name>A0AAU7CP65_9BACT</name>
<reference evidence="2" key="1">
    <citation type="submission" date="2024-05" db="EMBL/GenBank/DDBJ databases">
        <title>Planctomycetes of the genus Singulisphaera possess chitinolytic capabilities.</title>
        <authorList>
            <person name="Ivanova A."/>
        </authorList>
    </citation>
    <scope>NUCLEOTIDE SEQUENCE</scope>
    <source>
        <strain evidence="2">Ch08T</strain>
    </source>
</reference>
<gene>
    <name evidence="2" type="ORF">V5E97_12425</name>
</gene>
<proteinExistence type="predicted"/>
<evidence type="ECO:0000313" key="2">
    <source>
        <dbReference type="EMBL" id="XBH06808.1"/>
    </source>
</evidence>